<dbReference type="KEGG" id="plv:ERIC2_c17480"/>
<dbReference type="InterPro" id="IPR025857">
    <property type="entry name" value="MacB_PCD"/>
</dbReference>
<dbReference type="Pfam" id="PF12704">
    <property type="entry name" value="MacB_PCD"/>
    <property type="match status" value="1"/>
</dbReference>
<dbReference type="AlphaFoldDB" id="V9W5X7"/>
<dbReference type="eggNOG" id="COG0577">
    <property type="taxonomic scope" value="Bacteria"/>
</dbReference>
<keyword evidence="3" id="KW-1185">Reference proteome</keyword>
<accession>V9W5X7</accession>
<sequence>MELELLPEFQSISPTVTKSDSHVKVEGTDKTYTVIGTNDRYKDMMKIELDKGRFLAPADVEYRNQVAAIGSNVARTYFGNRNPVGQPKQKASSVSLKAGFLCSALQMRNF</sequence>
<evidence type="ECO:0000259" key="1">
    <source>
        <dbReference type="Pfam" id="PF12704"/>
    </source>
</evidence>
<evidence type="ECO:0000313" key="2">
    <source>
        <dbReference type="EMBL" id="AHD05563.1"/>
    </source>
</evidence>
<protein>
    <recommendedName>
        <fullName evidence="1">MacB-like periplasmic core domain-containing protein</fullName>
    </recommendedName>
</protein>
<dbReference type="Proteomes" id="UP000029431">
    <property type="component" value="Chromosome"/>
</dbReference>
<feature type="domain" description="MacB-like periplasmic core" evidence="1">
    <location>
        <begin position="5"/>
        <end position="86"/>
    </location>
</feature>
<reference evidence="2 3" key="1">
    <citation type="journal article" date="2014" name="PLoS ONE">
        <title>How to Kill the Honey Bee Larva: Genomic Potential and Virulence Mechanisms of Paenibacillus larvae.</title>
        <authorList>
            <person name="Djukic M."/>
            <person name="Brzuszkiewicz E."/>
            <person name="Funfhaus A."/>
            <person name="Voss J."/>
            <person name="Gollnow K."/>
            <person name="Poppinga L."/>
            <person name="Liesegang H."/>
            <person name="Garcia-Gonzalez E."/>
            <person name="Genersch E."/>
            <person name="Daniel R."/>
        </authorList>
    </citation>
    <scope>NUCLEOTIDE SEQUENCE [LARGE SCALE GENOMIC DNA]</scope>
    <source>
        <strain evidence="2 3">DSM 25430</strain>
    </source>
</reference>
<dbReference type="HOGENOM" id="CLU_2168448_0_0_9"/>
<dbReference type="EMBL" id="CP003355">
    <property type="protein sequence ID" value="AHD05563.1"/>
    <property type="molecule type" value="Genomic_DNA"/>
</dbReference>
<name>V9W5X7_9BACL</name>
<gene>
    <name evidence="2" type="ORF">ERIC2_c17480</name>
</gene>
<dbReference type="PATRIC" id="fig|697284.3.peg.1677"/>
<organism evidence="2 3">
    <name type="scientific">Paenibacillus larvae subsp. larvae DSM 25430</name>
    <dbReference type="NCBI Taxonomy" id="697284"/>
    <lineage>
        <taxon>Bacteria</taxon>
        <taxon>Bacillati</taxon>
        <taxon>Bacillota</taxon>
        <taxon>Bacilli</taxon>
        <taxon>Bacillales</taxon>
        <taxon>Paenibacillaceae</taxon>
        <taxon>Paenibacillus</taxon>
    </lineage>
</organism>
<proteinExistence type="predicted"/>
<evidence type="ECO:0000313" key="3">
    <source>
        <dbReference type="Proteomes" id="UP000029431"/>
    </source>
</evidence>